<dbReference type="InterPro" id="IPR008775">
    <property type="entry name" value="Phytyl_CoA_dOase-like"/>
</dbReference>
<dbReference type="GO" id="GO:0051213">
    <property type="term" value="F:dioxygenase activity"/>
    <property type="evidence" value="ECO:0007669"/>
    <property type="project" value="UniProtKB-KW"/>
</dbReference>
<protein>
    <submittedName>
        <fullName evidence="1">Phytanoyl-CoA dioxygenase (PhyH)</fullName>
    </submittedName>
</protein>
<dbReference type="GeneID" id="66859816"/>
<dbReference type="Proteomes" id="UP000829494">
    <property type="component" value="Chromosome"/>
</dbReference>
<keyword evidence="1" id="KW-0560">Oxidoreductase</keyword>
<keyword evidence="1" id="KW-0223">Dioxygenase</keyword>
<dbReference type="Gene3D" id="2.60.120.620">
    <property type="entry name" value="q2cbj1_9rhob like domain"/>
    <property type="match status" value="1"/>
</dbReference>
<dbReference type="PANTHER" id="PTHR20883:SF48">
    <property type="entry name" value="ECTOINE DIOXYGENASE"/>
    <property type="match status" value="1"/>
</dbReference>
<dbReference type="EMBL" id="CP094298">
    <property type="protein sequence ID" value="UNZ01102.1"/>
    <property type="molecule type" value="Genomic_DNA"/>
</dbReference>
<reference evidence="1 2" key="1">
    <citation type="submission" date="2022-03" db="EMBL/GenBank/DDBJ databases">
        <title>Complete genome of Streptomyces rimosus ssp. rimosus R7 (=ATCC 10970).</title>
        <authorList>
            <person name="Beganovic S."/>
            <person name="Ruckert C."/>
            <person name="Busche T."/>
            <person name="Kalinowski J."/>
            <person name="Wittmann C."/>
        </authorList>
    </citation>
    <scope>NUCLEOTIDE SEQUENCE [LARGE SCALE GENOMIC DNA]</scope>
    <source>
        <strain evidence="1 2">R7</strain>
    </source>
</reference>
<sequence length="223" mass="24049">MSGRNGPLGPKGLREIHWGDPVAAAHAVLDEHLGPRTEIARNPHRSQAWAKDLVRAPGLLEPVQAAIGPDVAVENTFLVIKWPGQDFEVPWHQDGIDDRIELDPQRSVSAWLALTNAPPGSGCLYVVPCSQRRGYLPYHLEDDTGASRGRAQAADVPDGLVGTPLTCTAGQGVLMDVRLLHRSGSNRVRGVRIGLSIRYVTPEGIQMRDGSTPKVDPVSGTGW</sequence>
<dbReference type="SUPFAM" id="SSF51197">
    <property type="entry name" value="Clavaminate synthase-like"/>
    <property type="match status" value="1"/>
</dbReference>
<dbReference type="RefSeq" id="WP_003979391.1">
    <property type="nucleotide sequence ID" value="NZ_CP043497.1"/>
</dbReference>
<name>A0ABY3YT30_STRRM</name>
<dbReference type="Pfam" id="PF05721">
    <property type="entry name" value="PhyH"/>
    <property type="match status" value="1"/>
</dbReference>
<keyword evidence="2" id="KW-1185">Reference proteome</keyword>
<organism evidence="1 2">
    <name type="scientific">Streptomyces rimosus subsp. rimosus</name>
    <dbReference type="NCBI Taxonomy" id="132474"/>
    <lineage>
        <taxon>Bacteria</taxon>
        <taxon>Bacillati</taxon>
        <taxon>Actinomycetota</taxon>
        <taxon>Actinomycetes</taxon>
        <taxon>Kitasatosporales</taxon>
        <taxon>Streptomycetaceae</taxon>
        <taxon>Streptomyces</taxon>
    </lineage>
</organism>
<dbReference type="PANTHER" id="PTHR20883">
    <property type="entry name" value="PHYTANOYL-COA DIOXYGENASE DOMAIN CONTAINING 1"/>
    <property type="match status" value="1"/>
</dbReference>
<evidence type="ECO:0000313" key="2">
    <source>
        <dbReference type="Proteomes" id="UP000829494"/>
    </source>
</evidence>
<accession>A0ABY3YT30</accession>
<gene>
    <name evidence="1" type="ORF">SRIMR7_03015</name>
</gene>
<proteinExistence type="predicted"/>
<evidence type="ECO:0000313" key="1">
    <source>
        <dbReference type="EMBL" id="UNZ01102.1"/>
    </source>
</evidence>